<gene>
    <name evidence="1" type="ORF">NLG97_g9841</name>
</gene>
<keyword evidence="2" id="KW-1185">Reference proteome</keyword>
<accession>A0ACC1QI47</accession>
<dbReference type="EMBL" id="JANAKD010002180">
    <property type="protein sequence ID" value="KAJ3474447.1"/>
    <property type="molecule type" value="Genomic_DNA"/>
</dbReference>
<evidence type="ECO:0000313" key="1">
    <source>
        <dbReference type="EMBL" id="KAJ3474447.1"/>
    </source>
</evidence>
<protein>
    <submittedName>
        <fullName evidence="1">Uncharacterized protein</fullName>
    </submittedName>
</protein>
<dbReference type="Proteomes" id="UP001148737">
    <property type="component" value="Unassembled WGS sequence"/>
</dbReference>
<reference evidence="1" key="1">
    <citation type="submission" date="2022-07" db="EMBL/GenBank/DDBJ databases">
        <title>Genome Sequence of Lecanicillium saksenae.</title>
        <authorList>
            <person name="Buettner E."/>
        </authorList>
    </citation>
    <scope>NUCLEOTIDE SEQUENCE</scope>
    <source>
        <strain evidence="1">VT-O1</strain>
    </source>
</reference>
<organism evidence="1 2">
    <name type="scientific">Lecanicillium saksenae</name>
    <dbReference type="NCBI Taxonomy" id="468837"/>
    <lineage>
        <taxon>Eukaryota</taxon>
        <taxon>Fungi</taxon>
        <taxon>Dikarya</taxon>
        <taxon>Ascomycota</taxon>
        <taxon>Pezizomycotina</taxon>
        <taxon>Sordariomycetes</taxon>
        <taxon>Hypocreomycetidae</taxon>
        <taxon>Hypocreales</taxon>
        <taxon>Cordycipitaceae</taxon>
        <taxon>Lecanicillium</taxon>
    </lineage>
</organism>
<proteinExistence type="predicted"/>
<sequence>MASAFREEHHDDDSYHATTHQATAARVAGGNGREVGTTSNEHAGRPLDGEELPPLENASTVDTDDHIIQKNSPRRELTREKAAAAARKGKDWSVAHIQNKWKWYLLGTIIFLAILLPIVFVVALPAVVQLIVNQQTLPVRSGALNVVAPDKIKVSLDSSFSTPPGLKASTNEFVLQMYDKGAPEFSPFLTVEVPPLHLNGKTNFSIKDQVQPITDLKSVENWFGGFLDAPGSYDIGVRGTKATISLGALKSHPRLDKTIQIQGLNRFRGLDIKKLKFAFNNTDGSNISGDLMIPNRSPMSLSFGDIKFKLMSGDLEIGWLKLNDITIKPGNMTQSLVGYIDLQKAISNLGPFLASQSGPLGRGVLQINTSVESVVVNGEHVTFLENALSTRPLTTDISIVTFATDLLGGLLGSSGSILGDGPNNGTDFINAISGVFANKTLLGGISNHWTKHTRRNLDSGLESRSLLDNNAMWNMVKLGLKLKGLQQKQ</sequence>
<name>A0ACC1QI47_9HYPO</name>
<evidence type="ECO:0000313" key="2">
    <source>
        <dbReference type="Proteomes" id="UP001148737"/>
    </source>
</evidence>
<comment type="caution">
    <text evidence="1">The sequence shown here is derived from an EMBL/GenBank/DDBJ whole genome shotgun (WGS) entry which is preliminary data.</text>
</comment>